<comment type="caution">
    <text evidence="5">The sequence shown here is derived from an EMBL/GenBank/DDBJ whole genome shotgun (WGS) entry which is preliminary data.</text>
</comment>
<keyword evidence="3" id="KW-0808">Transferase</keyword>
<evidence type="ECO:0000256" key="2">
    <source>
        <dbReference type="ARBA" id="ARBA00022576"/>
    </source>
</evidence>
<evidence type="ECO:0000256" key="3">
    <source>
        <dbReference type="ARBA" id="ARBA00022679"/>
    </source>
</evidence>
<protein>
    <recommendedName>
        <fullName evidence="7">Aminotransferase</fullName>
    </recommendedName>
</protein>
<dbReference type="RefSeq" id="WP_071387495.1">
    <property type="nucleotide sequence ID" value="NZ_LBDA02000051.1"/>
</dbReference>
<evidence type="ECO:0000313" key="6">
    <source>
        <dbReference type="Proteomes" id="UP000034838"/>
    </source>
</evidence>
<dbReference type="Gene3D" id="3.90.1150.10">
    <property type="entry name" value="Aspartate Aminotransferase, domain 1"/>
    <property type="match status" value="1"/>
</dbReference>
<gene>
    <name evidence="5" type="ORF">VT52_021245</name>
</gene>
<evidence type="ECO:0000313" key="5">
    <source>
        <dbReference type="EMBL" id="OIK25553.1"/>
    </source>
</evidence>
<dbReference type="EMBL" id="LBDA02000051">
    <property type="protein sequence ID" value="OIK25553.1"/>
    <property type="molecule type" value="Genomic_DNA"/>
</dbReference>
<dbReference type="PANTHER" id="PTHR11986:SF79">
    <property type="entry name" value="ACETYLORNITHINE AMINOTRANSFERASE, MITOCHONDRIAL"/>
    <property type="match status" value="1"/>
</dbReference>
<evidence type="ECO:0000256" key="1">
    <source>
        <dbReference type="ARBA" id="ARBA00001933"/>
    </source>
</evidence>
<dbReference type="InterPro" id="IPR015424">
    <property type="entry name" value="PyrdxlP-dep_Trfase"/>
</dbReference>
<dbReference type="Proteomes" id="UP000034838">
    <property type="component" value="Unassembled WGS sequence"/>
</dbReference>
<dbReference type="InterPro" id="IPR005814">
    <property type="entry name" value="Aminotrans_3"/>
</dbReference>
<dbReference type="Gene3D" id="3.40.640.10">
    <property type="entry name" value="Type I PLP-dependent aspartate aminotransferase-like (Major domain)"/>
    <property type="match status" value="2"/>
</dbReference>
<keyword evidence="2" id="KW-0032">Aminotransferase</keyword>
<dbReference type="InterPro" id="IPR015422">
    <property type="entry name" value="PyrdxlP-dep_Trfase_small"/>
</dbReference>
<evidence type="ECO:0000256" key="4">
    <source>
        <dbReference type="ARBA" id="ARBA00022898"/>
    </source>
</evidence>
<dbReference type="SUPFAM" id="SSF53383">
    <property type="entry name" value="PLP-dependent transferases"/>
    <property type="match status" value="2"/>
</dbReference>
<sequence>MFQNHVQNHDVASATATTVFRPAGRDTLTALRDLIEQEHPIFAMPSWFVTADSAHAGHLISEFLRELGGSGTPAAYRCFFANSRYEALHGAVKLLRHRAADSAARHHGRVLVLDPDGTLTRRADPLGDGPDRALAPGLHSHPTLAALRTAAAGADHCGLVLLGTERLGADDLADLAALVRCVRARGTRIAVDLPDVDPLAPPSRTVRALRPDLFVLGESLTGYEVPFGAFAGSPDLFAPWSTPSTGFLHSNTYGGNSVAMRAVKDRLLGRWDERHAVHRVLAVTARDWQRTLDLYARHVNPMTVRMHRKLRGALHVVRAKGSRLTVQLDSGRRLDLVDGLCGAGLGVAGHNPVDALTDVIRTHDTERDYVAELQRVLARDTGLPHTYPAVSGASAVESAFILARLARPERRRIVVFKHNYGGKTLVSLLATAAERTRAPFGPLYEDIRYIDPYTPHAAEEFRKEAATGEVGLVWIELVHGSSDSYAPIPSALLDTVSEGREPHGYLVGVDEVLTSYYRCGTRFAHQGRLPEIDLMSLSKALSYGCFPTGAALVSDAVHEAARRTNPQLVEELRTQHAHQLGAHFSLQAVAQLDALHLDRRVAALSAVVDEGIAAMDTGPAGVVGRRFAEGLLGRFEPRVPGPLRRVVDPEGEWMTFALIIWWITRARAFVVYDVFLLPLVATEDEIRQVMRGARELSRTSPCRLLAQVGLFRLGERARAVARTLTTTRSTV</sequence>
<dbReference type="GO" id="GO:0030170">
    <property type="term" value="F:pyridoxal phosphate binding"/>
    <property type="evidence" value="ECO:0007669"/>
    <property type="project" value="InterPro"/>
</dbReference>
<organism evidence="5 6">
    <name type="scientific">Streptomyces malaysiense</name>
    <dbReference type="NCBI Taxonomy" id="1428626"/>
    <lineage>
        <taxon>Bacteria</taxon>
        <taxon>Bacillati</taxon>
        <taxon>Actinomycetota</taxon>
        <taxon>Actinomycetes</taxon>
        <taxon>Kitasatosporales</taxon>
        <taxon>Streptomycetaceae</taxon>
        <taxon>Streptomyces</taxon>
    </lineage>
</organism>
<keyword evidence="4" id="KW-0663">Pyridoxal phosphate</keyword>
<comment type="cofactor">
    <cofactor evidence="1">
        <name>pyridoxal 5'-phosphate</name>
        <dbReference type="ChEBI" id="CHEBI:597326"/>
    </cofactor>
</comment>
<dbReference type="AlphaFoldDB" id="A0A1J4PXR9"/>
<keyword evidence="6" id="KW-1185">Reference proteome</keyword>
<dbReference type="OrthoDB" id="4495925at2"/>
<dbReference type="InterPro" id="IPR015421">
    <property type="entry name" value="PyrdxlP-dep_Trfase_major"/>
</dbReference>
<dbReference type="GO" id="GO:0008483">
    <property type="term" value="F:transaminase activity"/>
    <property type="evidence" value="ECO:0007669"/>
    <property type="project" value="UniProtKB-KW"/>
</dbReference>
<proteinExistence type="predicted"/>
<dbReference type="GO" id="GO:0042802">
    <property type="term" value="F:identical protein binding"/>
    <property type="evidence" value="ECO:0007669"/>
    <property type="project" value="TreeGrafter"/>
</dbReference>
<accession>A0A1J4PXR9</accession>
<dbReference type="PANTHER" id="PTHR11986">
    <property type="entry name" value="AMINOTRANSFERASE CLASS III"/>
    <property type="match status" value="1"/>
</dbReference>
<reference evidence="5" key="1">
    <citation type="submission" date="2016-10" db="EMBL/GenBank/DDBJ databases">
        <title>Genome sequence of Streptomyces malaysiense MUSC 136.</title>
        <authorList>
            <person name="Lee L.-H."/>
            <person name="Ser H.-L."/>
        </authorList>
    </citation>
    <scope>NUCLEOTIDE SEQUENCE [LARGE SCALE GENOMIC DNA]</scope>
    <source>
        <strain evidence="5">MUSC 136</strain>
    </source>
</reference>
<name>A0A1J4PXR9_9ACTN</name>
<dbReference type="Pfam" id="PF00202">
    <property type="entry name" value="Aminotran_3"/>
    <property type="match status" value="1"/>
</dbReference>
<evidence type="ECO:0008006" key="7">
    <source>
        <dbReference type="Google" id="ProtNLM"/>
    </source>
</evidence>
<dbReference type="InterPro" id="IPR050103">
    <property type="entry name" value="Class-III_PLP-dep_AT"/>
</dbReference>